<dbReference type="PANTHER" id="PTHR40078">
    <property type="entry name" value="INTEGRAL MEMBRANE PROTEIN-RELATED"/>
    <property type="match status" value="1"/>
</dbReference>
<feature type="transmembrane region" description="Helical" evidence="1">
    <location>
        <begin position="20"/>
        <end position="42"/>
    </location>
</feature>
<keyword evidence="1" id="KW-1133">Transmembrane helix</keyword>
<dbReference type="InterPro" id="IPR038750">
    <property type="entry name" value="YczE/YyaS-like"/>
</dbReference>
<accession>A0A1W2DD96</accession>
<dbReference type="AlphaFoldDB" id="A0A1W2DD96"/>
<evidence type="ECO:0000313" key="2">
    <source>
        <dbReference type="EMBL" id="SMC95254.1"/>
    </source>
</evidence>
<name>A0A1W2DD96_9PSEU</name>
<feature type="transmembrane region" description="Helical" evidence="1">
    <location>
        <begin position="167"/>
        <end position="188"/>
    </location>
</feature>
<feature type="transmembrane region" description="Helical" evidence="1">
    <location>
        <begin position="90"/>
        <end position="110"/>
    </location>
</feature>
<feature type="transmembrane region" description="Helical" evidence="1">
    <location>
        <begin position="62"/>
        <end position="83"/>
    </location>
</feature>
<evidence type="ECO:0000256" key="1">
    <source>
        <dbReference type="SAM" id="Phobius"/>
    </source>
</evidence>
<dbReference type="PANTHER" id="PTHR40078:SF1">
    <property type="entry name" value="INTEGRAL MEMBRANE PROTEIN"/>
    <property type="match status" value="1"/>
</dbReference>
<protein>
    <recommendedName>
        <fullName evidence="4">Membrane protein YczE</fullName>
    </recommendedName>
</protein>
<reference evidence="3" key="1">
    <citation type="submission" date="2017-04" db="EMBL/GenBank/DDBJ databases">
        <authorList>
            <person name="Varghese N."/>
            <person name="Submissions S."/>
        </authorList>
    </citation>
    <scope>NUCLEOTIDE SEQUENCE [LARGE SCALE GENOMIC DNA]</scope>
    <source>
        <strain evidence="3">DSM 44073</strain>
    </source>
</reference>
<dbReference type="Pfam" id="PF19700">
    <property type="entry name" value="DUF6198"/>
    <property type="match status" value="1"/>
</dbReference>
<dbReference type="Proteomes" id="UP000192840">
    <property type="component" value="Unassembled WGS sequence"/>
</dbReference>
<dbReference type="eggNOG" id="COG2364">
    <property type="taxonomic scope" value="Bacteria"/>
</dbReference>
<dbReference type="EMBL" id="FWYC01000007">
    <property type="protein sequence ID" value="SMC95254.1"/>
    <property type="molecule type" value="Genomic_DNA"/>
</dbReference>
<keyword evidence="3" id="KW-1185">Reference proteome</keyword>
<keyword evidence="1" id="KW-0812">Transmembrane</keyword>
<evidence type="ECO:0000313" key="3">
    <source>
        <dbReference type="Proteomes" id="UP000192840"/>
    </source>
</evidence>
<feature type="transmembrane region" description="Helical" evidence="1">
    <location>
        <begin position="116"/>
        <end position="138"/>
    </location>
</feature>
<feature type="transmembrane region" description="Helical" evidence="1">
    <location>
        <begin position="194"/>
        <end position="215"/>
    </location>
</feature>
<keyword evidence="1" id="KW-0472">Membrane</keyword>
<dbReference type="STRING" id="40571.SAMN05660733_02887"/>
<organism evidence="2 3">
    <name type="scientific">Lentzea albidocapillata</name>
    <dbReference type="NCBI Taxonomy" id="40571"/>
    <lineage>
        <taxon>Bacteria</taxon>
        <taxon>Bacillati</taxon>
        <taxon>Actinomycetota</taxon>
        <taxon>Actinomycetes</taxon>
        <taxon>Pseudonocardiales</taxon>
        <taxon>Pseudonocardiaceae</taxon>
        <taxon>Lentzea</taxon>
    </lineage>
</organism>
<dbReference type="OrthoDB" id="3638151at2"/>
<dbReference type="RefSeq" id="WP_051769989.1">
    <property type="nucleotide sequence ID" value="NZ_FWYC01000007.1"/>
</dbReference>
<evidence type="ECO:0008006" key="4">
    <source>
        <dbReference type="Google" id="ProtNLM"/>
    </source>
</evidence>
<gene>
    <name evidence="2" type="ORF">SAMN05660733_02887</name>
</gene>
<proteinExistence type="predicted"/>
<sequence>MPTDPTQEQPAAEANESRPFVVRLGQVVVGNALMGIAVGMLVTASMGLLPLDVFHRAVGDRFGWTIGGAIIAVQATVLVLNLALRVKPGIGTVASVIIPAVVADLTLAILPAPQVVWLRVMAMLLGGAMFAVGTALYLSAELGALPRDGLMVAIARRTDWSPARIRMGADVLCLLTGVLMINPAIAVANGSLGAGSVLLAVALGPSIATLVPLFTHRPQGNTRVRGET</sequence>